<dbReference type="PATRIC" id="fig|42256.3.peg.1045"/>
<keyword evidence="3" id="KW-1185">Reference proteome</keyword>
<dbReference type="AlphaFoldDB" id="A0A023X265"/>
<proteinExistence type="predicted"/>
<reference evidence="2" key="2">
    <citation type="submission" date="2023-11" db="EMBL/GenBank/DDBJ databases">
        <title>MicrobeMod: A computational toolkit for identifying prokaryotic methylation and restriction-modification with nanopore sequencing.</title>
        <authorList>
            <person name="Crits-Christoph A."/>
            <person name="Kang S.C."/>
            <person name="Lee H."/>
            <person name="Ostrov N."/>
        </authorList>
    </citation>
    <scope>NUCLEOTIDE SEQUENCE</scope>
    <source>
        <strain evidence="2">ATCC 51242</strain>
    </source>
</reference>
<dbReference type="HOGENOM" id="CLU_062004_0_0_11"/>
<dbReference type="OrthoDB" id="9780674at2"/>
<dbReference type="STRING" id="42256.RradSPS_1033"/>
<evidence type="ECO:0000313" key="2">
    <source>
        <dbReference type="EMBL" id="MDX5893723.1"/>
    </source>
</evidence>
<dbReference type="Proteomes" id="UP000025229">
    <property type="component" value="Chromosome"/>
</dbReference>
<dbReference type="eggNOG" id="COG4448">
    <property type="taxonomic scope" value="Bacteria"/>
</dbReference>
<organism evidence="1 3">
    <name type="scientific">Rubrobacter radiotolerans</name>
    <name type="common">Arthrobacter radiotolerans</name>
    <dbReference type="NCBI Taxonomy" id="42256"/>
    <lineage>
        <taxon>Bacteria</taxon>
        <taxon>Bacillati</taxon>
        <taxon>Actinomycetota</taxon>
        <taxon>Rubrobacteria</taxon>
        <taxon>Rubrobacterales</taxon>
        <taxon>Rubrobacteraceae</taxon>
        <taxon>Rubrobacter</taxon>
    </lineage>
</organism>
<dbReference type="KEGG" id="rrd:RradSPS_1033"/>
<accession>A0A023X265</accession>
<evidence type="ECO:0000313" key="1">
    <source>
        <dbReference type="EMBL" id="AHY46316.1"/>
    </source>
</evidence>
<dbReference type="PANTHER" id="PTHR42110:SF1">
    <property type="entry name" value="L-ASPARAGINASE, PUTATIVE (AFU_ORTHOLOGUE AFUA_3G11890)-RELATED"/>
    <property type="match status" value="1"/>
</dbReference>
<dbReference type="PANTHER" id="PTHR42110">
    <property type="entry name" value="L-ASPARAGINASE, PUTATIVE (AFU_ORTHOLOGUE AFUA_3G11890)-RELATED"/>
    <property type="match status" value="1"/>
</dbReference>
<protein>
    <submittedName>
        <fullName evidence="1 2">Asparaginase</fullName>
    </submittedName>
</protein>
<dbReference type="InterPro" id="IPR010349">
    <property type="entry name" value="Asparaginase_II"/>
</dbReference>
<dbReference type="RefSeq" id="WP_051589400.1">
    <property type="nucleotide sequence ID" value="NZ_CP007514.1"/>
</dbReference>
<dbReference type="EMBL" id="JAWXXX010000001">
    <property type="protein sequence ID" value="MDX5893723.1"/>
    <property type="molecule type" value="Genomic_DNA"/>
</dbReference>
<reference evidence="1 3" key="1">
    <citation type="submission" date="2014-03" db="EMBL/GenBank/DDBJ databases">
        <title>Complete genome sequence of the Radio-Resistant Rubrobacter radiotolerans RSPS-4.</title>
        <authorList>
            <person name="Egas C.C."/>
            <person name="Barroso C.C."/>
            <person name="Froufe H.J.C."/>
            <person name="Pacheco J.J."/>
            <person name="Albuquerque L.L."/>
            <person name="da Costa M.M.S."/>
        </authorList>
    </citation>
    <scope>NUCLEOTIDE SEQUENCE [LARGE SCALE GENOMIC DNA]</scope>
    <source>
        <strain evidence="1 3">RSPS-4</strain>
    </source>
</reference>
<name>A0A023X265_RUBRA</name>
<dbReference type="Pfam" id="PF06089">
    <property type="entry name" value="Asparaginase_II"/>
    <property type="match status" value="1"/>
</dbReference>
<dbReference type="EMBL" id="CP007514">
    <property type="protein sequence ID" value="AHY46316.1"/>
    <property type="molecule type" value="Genomic_DNA"/>
</dbReference>
<dbReference type="Proteomes" id="UP001281130">
    <property type="component" value="Unassembled WGS sequence"/>
</dbReference>
<sequence length="337" mass="35151">MNRAPELPSDAPLVALLRGGLIESVHRGRFAVSDPDGNLLYSAGDAEAPLFARSALKPFQALPLVLSGAADALDLSDAELAIACASHSGEEPHLRAVRSLLGKGDLSENHLANGAHPPTHPPAAEALIRTGKPPKRVHGNCSGKHAGMLVVCRHLGWRTEGYLERDHPLQEWIRALVAELCDISEKVLGFGTDGCGAPTYALPLRGLATGYARLATGKGVSPDVGRAATRLGDAMRREPYLVAGSGNLDTRVMQEARGSLVAKRGAEAVWAAGSETGRGLAIKVSDGSERAVAPVALALLGRLGQGTDIEVPPVRDLLGRAVGELVYLGADGPERDG</sequence>
<evidence type="ECO:0000313" key="3">
    <source>
        <dbReference type="Proteomes" id="UP000025229"/>
    </source>
</evidence>
<gene>
    <name evidence="1" type="ORF">RradSPS_1033</name>
    <name evidence="2" type="ORF">SIL72_06740</name>
</gene>